<dbReference type="AlphaFoldDB" id="A0A831PI06"/>
<keyword evidence="3" id="KW-0408">Iron</keyword>
<dbReference type="InterPro" id="IPR017896">
    <property type="entry name" value="4Fe4S_Fe-S-bd"/>
</dbReference>
<protein>
    <submittedName>
        <fullName evidence="6">DUF362 domain-containing protein</fullName>
    </submittedName>
</protein>
<dbReference type="InterPro" id="IPR007160">
    <property type="entry name" value="DUF362"/>
</dbReference>
<dbReference type="PANTHER" id="PTHR24960">
    <property type="entry name" value="PHOTOSYSTEM I IRON-SULFUR CENTER-RELATED"/>
    <property type="match status" value="1"/>
</dbReference>
<dbReference type="Pfam" id="PF04015">
    <property type="entry name" value="DUF362"/>
    <property type="match status" value="1"/>
</dbReference>
<proteinExistence type="predicted"/>
<dbReference type="PANTHER" id="PTHR24960:SF76">
    <property type="entry name" value="4FE-4S FERREDOXIN-TYPE DOMAIN-CONTAINING PROTEIN"/>
    <property type="match status" value="1"/>
</dbReference>
<gene>
    <name evidence="6" type="ORF">ENN94_00570</name>
</gene>
<comment type="caution">
    <text evidence="6">The sequence shown here is derived from an EMBL/GenBank/DDBJ whole genome shotgun (WGS) entry which is preliminary data.</text>
</comment>
<accession>A0A831PI06</accession>
<keyword evidence="1" id="KW-0004">4Fe-4S</keyword>
<evidence type="ECO:0000256" key="4">
    <source>
        <dbReference type="ARBA" id="ARBA00023014"/>
    </source>
</evidence>
<sequence length="379" mass="40178">MKTVSLQAIRNYDPETVAAAMDALLSPLGGIKAFICPGQKVLIKPNMLAGKAPEKAVTTHPSIVREVILRVQSVGAAAVVGDSPGIGSCRQVAQKCGILQVIEETGAKLATFAESVPIGGSGEGGHRLEVAQDVISADIIINLPKLKTHQMMGMTGAVKNMFGAVVGMRKPHLHLQAGADKARFACMLLDLCEKIKPALTIVDAGLAMEGNGPGSGTPVWIGALLAGDEPVAVDAAALELLGLPLTSCWTQQVALEREMKGSSLEQIQLVGTPVSDLRPARFLPAKNTDVNFGLPPLLKKRLRRSLSAFPKIDPRMCSSCGLCVKHCPPQAMTLDSKRVRIDLNNCISCFCCQELCPEGAIETQQGLLLRLADFIHGRT</sequence>
<name>A0A831PI06_9BACT</name>
<dbReference type="SUPFAM" id="SSF54862">
    <property type="entry name" value="4Fe-4S ferredoxins"/>
    <property type="match status" value="1"/>
</dbReference>
<keyword evidence="2" id="KW-0479">Metal-binding</keyword>
<feature type="domain" description="4Fe-4S ferredoxin-type" evidence="5">
    <location>
        <begin position="308"/>
        <end position="337"/>
    </location>
</feature>
<organism evidence="6">
    <name type="scientific">Geoalkalibacter subterraneus</name>
    <dbReference type="NCBI Taxonomy" id="483547"/>
    <lineage>
        <taxon>Bacteria</taxon>
        <taxon>Pseudomonadati</taxon>
        <taxon>Thermodesulfobacteriota</taxon>
        <taxon>Desulfuromonadia</taxon>
        <taxon>Desulfuromonadales</taxon>
        <taxon>Geoalkalibacteraceae</taxon>
        <taxon>Geoalkalibacter</taxon>
    </lineage>
</organism>
<reference evidence="6" key="1">
    <citation type="journal article" date="2020" name="mSystems">
        <title>Genome- and Community-Level Interaction Insights into Carbon Utilization and Element Cycling Functions of Hydrothermarchaeota in Hydrothermal Sediment.</title>
        <authorList>
            <person name="Zhou Z."/>
            <person name="Liu Y."/>
            <person name="Xu W."/>
            <person name="Pan J."/>
            <person name="Luo Z.H."/>
            <person name="Li M."/>
        </authorList>
    </citation>
    <scope>NUCLEOTIDE SEQUENCE [LARGE SCALE GENOMIC DNA]</scope>
    <source>
        <strain evidence="6">SpSt-1220</strain>
    </source>
</reference>
<dbReference type="InterPro" id="IPR050157">
    <property type="entry name" value="PSI_iron-sulfur_center"/>
</dbReference>
<evidence type="ECO:0000256" key="2">
    <source>
        <dbReference type="ARBA" id="ARBA00022723"/>
    </source>
</evidence>
<dbReference type="GO" id="GO:0046872">
    <property type="term" value="F:metal ion binding"/>
    <property type="evidence" value="ECO:0007669"/>
    <property type="project" value="UniProtKB-KW"/>
</dbReference>
<dbReference type="EMBL" id="DSDO01000041">
    <property type="protein sequence ID" value="HDR46174.1"/>
    <property type="molecule type" value="Genomic_DNA"/>
</dbReference>
<feature type="domain" description="4Fe-4S ferredoxin-type" evidence="5">
    <location>
        <begin position="338"/>
        <end position="366"/>
    </location>
</feature>
<dbReference type="PROSITE" id="PS00198">
    <property type="entry name" value="4FE4S_FER_1"/>
    <property type="match status" value="1"/>
</dbReference>
<evidence type="ECO:0000256" key="3">
    <source>
        <dbReference type="ARBA" id="ARBA00023004"/>
    </source>
</evidence>
<dbReference type="Proteomes" id="UP000886162">
    <property type="component" value="Unassembled WGS sequence"/>
</dbReference>
<dbReference type="Pfam" id="PF13237">
    <property type="entry name" value="Fer4_10"/>
    <property type="match status" value="1"/>
</dbReference>
<dbReference type="GO" id="GO:0051539">
    <property type="term" value="F:4 iron, 4 sulfur cluster binding"/>
    <property type="evidence" value="ECO:0007669"/>
    <property type="project" value="UniProtKB-KW"/>
</dbReference>
<dbReference type="PROSITE" id="PS51379">
    <property type="entry name" value="4FE4S_FER_2"/>
    <property type="match status" value="2"/>
</dbReference>
<evidence type="ECO:0000259" key="5">
    <source>
        <dbReference type="PROSITE" id="PS51379"/>
    </source>
</evidence>
<evidence type="ECO:0000313" key="6">
    <source>
        <dbReference type="EMBL" id="HDR46174.1"/>
    </source>
</evidence>
<evidence type="ECO:0000256" key="1">
    <source>
        <dbReference type="ARBA" id="ARBA00022485"/>
    </source>
</evidence>
<dbReference type="InterPro" id="IPR017900">
    <property type="entry name" value="4Fe4S_Fe_S_CS"/>
</dbReference>
<dbReference type="Gene3D" id="3.30.70.20">
    <property type="match status" value="1"/>
</dbReference>
<keyword evidence="4" id="KW-0411">Iron-sulfur</keyword>